<feature type="domain" description="Periplasmic binding protein" evidence="5">
    <location>
        <begin position="35"/>
        <end position="289"/>
    </location>
</feature>
<proteinExistence type="inferred from homology"/>
<name>A0A364JT45_9HYPH</name>
<dbReference type="Proteomes" id="UP000249453">
    <property type="component" value="Unassembled WGS sequence"/>
</dbReference>
<dbReference type="InterPro" id="IPR028082">
    <property type="entry name" value="Peripla_BP_I"/>
</dbReference>
<organism evidence="6 7">
    <name type="scientific">Falsochrobactrum ovis</name>
    <dbReference type="NCBI Taxonomy" id="1293442"/>
    <lineage>
        <taxon>Bacteria</taxon>
        <taxon>Pseudomonadati</taxon>
        <taxon>Pseudomonadota</taxon>
        <taxon>Alphaproteobacteria</taxon>
        <taxon>Hyphomicrobiales</taxon>
        <taxon>Brucellaceae</taxon>
        <taxon>Falsochrobactrum</taxon>
    </lineage>
</organism>
<evidence type="ECO:0000256" key="4">
    <source>
        <dbReference type="SAM" id="SignalP"/>
    </source>
</evidence>
<dbReference type="OrthoDB" id="3837830at2"/>
<dbReference type="RefSeq" id="WP_111576035.1">
    <property type="nucleotide sequence ID" value="NZ_JBHEEY010000014.1"/>
</dbReference>
<accession>A0A364JT45</accession>
<evidence type="ECO:0000313" key="6">
    <source>
        <dbReference type="EMBL" id="RAK26604.1"/>
    </source>
</evidence>
<sequence>MRKRLSSIAFAALAAGAMAFTGAANAQRAEKEVTIGVSIPAADHGWTAGVVYHAERVAKLLQDEYPGLKVIVKTSPDAANQANALQDLSVQGLDGLVVLPTDPDPLVNAIREVKDKGTFVALVDRAPSVNDNSIRDLYVAGNNPALGRVAGEYIAATTPDAEVVVIRGLPIPIDQQRQDGFDEGIKGSNVKILDRQYGNWNRDDAFRVMQDFLTKYPKIDVVWCQDDDMAVGVLEAIKQANRDDIQYIVAGAGSKDMIKLVMDGDKMVPVDVLYPPAMVATAMQLAAAHFYDQVPVSGEYILDATLITKDNAEQFYFPDSPF</sequence>
<keyword evidence="7" id="KW-1185">Reference proteome</keyword>
<dbReference type="GO" id="GO:0030313">
    <property type="term" value="C:cell envelope"/>
    <property type="evidence" value="ECO:0007669"/>
    <property type="project" value="UniProtKB-SubCell"/>
</dbReference>
<comment type="similarity">
    <text evidence="2">Belongs to the bacterial solute-binding protein 2 family.</text>
</comment>
<dbReference type="GO" id="GO:0030246">
    <property type="term" value="F:carbohydrate binding"/>
    <property type="evidence" value="ECO:0007669"/>
    <property type="project" value="UniProtKB-ARBA"/>
</dbReference>
<evidence type="ECO:0000256" key="3">
    <source>
        <dbReference type="ARBA" id="ARBA00022729"/>
    </source>
</evidence>
<reference evidence="6 7" key="1">
    <citation type="submission" date="2018-06" db="EMBL/GenBank/DDBJ databases">
        <title>Genomic Encyclopedia of Type Strains, Phase IV (KMG-IV): sequencing the most valuable type-strain genomes for metagenomic binning, comparative biology and taxonomic classification.</title>
        <authorList>
            <person name="Goeker M."/>
        </authorList>
    </citation>
    <scope>NUCLEOTIDE SEQUENCE [LARGE SCALE GENOMIC DNA]</scope>
    <source>
        <strain evidence="6 7">DSM 26720</strain>
    </source>
</reference>
<dbReference type="EMBL" id="QLMK01000013">
    <property type="protein sequence ID" value="RAK26604.1"/>
    <property type="molecule type" value="Genomic_DNA"/>
</dbReference>
<comment type="caution">
    <text evidence="6">The sequence shown here is derived from an EMBL/GenBank/DDBJ whole genome shotgun (WGS) entry which is preliminary data.</text>
</comment>
<evidence type="ECO:0000313" key="7">
    <source>
        <dbReference type="Proteomes" id="UP000249453"/>
    </source>
</evidence>
<evidence type="ECO:0000259" key="5">
    <source>
        <dbReference type="Pfam" id="PF13407"/>
    </source>
</evidence>
<dbReference type="InterPro" id="IPR025997">
    <property type="entry name" value="SBP_2_dom"/>
</dbReference>
<feature type="signal peptide" evidence="4">
    <location>
        <begin position="1"/>
        <end position="26"/>
    </location>
</feature>
<dbReference type="SUPFAM" id="SSF53822">
    <property type="entry name" value="Periplasmic binding protein-like I"/>
    <property type="match status" value="1"/>
</dbReference>
<gene>
    <name evidence="6" type="ORF">C7374_11354</name>
</gene>
<dbReference type="Pfam" id="PF13407">
    <property type="entry name" value="Peripla_BP_4"/>
    <property type="match status" value="1"/>
</dbReference>
<evidence type="ECO:0000256" key="2">
    <source>
        <dbReference type="ARBA" id="ARBA00007639"/>
    </source>
</evidence>
<keyword evidence="3 4" id="KW-0732">Signal</keyword>
<dbReference type="PANTHER" id="PTHR46847">
    <property type="entry name" value="D-ALLOSE-BINDING PERIPLASMIC PROTEIN-RELATED"/>
    <property type="match status" value="1"/>
</dbReference>
<comment type="subcellular location">
    <subcellularLocation>
        <location evidence="1">Cell envelope</location>
    </subcellularLocation>
</comment>
<dbReference type="AlphaFoldDB" id="A0A364JT45"/>
<dbReference type="PANTHER" id="PTHR46847:SF1">
    <property type="entry name" value="D-ALLOSE-BINDING PERIPLASMIC PROTEIN-RELATED"/>
    <property type="match status" value="1"/>
</dbReference>
<feature type="chain" id="PRO_5016949734" evidence="4">
    <location>
        <begin position="27"/>
        <end position="322"/>
    </location>
</feature>
<protein>
    <submittedName>
        <fullName evidence="6">Monosaccharide ABC transporter substrate-binding protein (CUT2 family)</fullName>
    </submittedName>
</protein>
<dbReference type="Gene3D" id="3.40.50.2300">
    <property type="match status" value="2"/>
</dbReference>
<evidence type="ECO:0000256" key="1">
    <source>
        <dbReference type="ARBA" id="ARBA00004196"/>
    </source>
</evidence>